<gene>
    <name evidence="2" type="ORF">GLOTRDRAFT_76907</name>
</gene>
<dbReference type="PANTHER" id="PTHR42673:SF4">
    <property type="entry name" value="MALEYLACETOACETATE ISOMERASE"/>
    <property type="match status" value="1"/>
</dbReference>
<dbReference type="GO" id="GO:0016034">
    <property type="term" value="F:maleylacetoacetate isomerase activity"/>
    <property type="evidence" value="ECO:0007669"/>
    <property type="project" value="TreeGrafter"/>
</dbReference>
<dbReference type="SUPFAM" id="SSF52833">
    <property type="entry name" value="Thioredoxin-like"/>
    <property type="match status" value="1"/>
</dbReference>
<dbReference type="SUPFAM" id="SSF47616">
    <property type="entry name" value="GST C-terminal domain-like"/>
    <property type="match status" value="1"/>
</dbReference>
<dbReference type="InterPro" id="IPR004045">
    <property type="entry name" value="Glutathione_S-Trfase_N"/>
</dbReference>
<evidence type="ECO:0000313" key="3">
    <source>
        <dbReference type="Proteomes" id="UP000030669"/>
    </source>
</evidence>
<dbReference type="PROSITE" id="PS50404">
    <property type="entry name" value="GST_NTER"/>
    <property type="match status" value="1"/>
</dbReference>
<dbReference type="EMBL" id="KB469303">
    <property type="protein sequence ID" value="EPQ54411.1"/>
    <property type="molecule type" value="Genomic_DNA"/>
</dbReference>
<dbReference type="Pfam" id="PF13409">
    <property type="entry name" value="GST_N_2"/>
    <property type="match status" value="1"/>
</dbReference>
<dbReference type="GO" id="GO:0004364">
    <property type="term" value="F:glutathione transferase activity"/>
    <property type="evidence" value="ECO:0007669"/>
    <property type="project" value="TreeGrafter"/>
</dbReference>
<dbReference type="InterPro" id="IPR036249">
    <property type="entry name" value="Thioredoxin-like_sf"/>
</dbReference>
<dbReference type="HOGENOM" id="CLU_011226_4_0_1"/>
<dbReference type="InterPro" id="IPR036282">
    <property type="entry name" value="Glutathione-S-Trfase_C_sf"/>
</dbReference>
<evidence type="ECO:0000313" key="2">
    <source>
        <dbReference type="EMBL" id="EPQ54411.1"/>
    </source>
</evidence>
<dbReference type="PANTHER" id="PTHR42673">
    <property type="entry name" value="MALEYLACETOACETATE ISOMERASE"/>
    <property type="match status" value="1"/>
</dbReference>
<keyword evidence="3" id="KW-1185">Reference proteome</keyword>
<dbReference type="OrthoDB" id="4951845at2759"/>
<dbReference type="GO" id="GO:0006749">
    <property type="term" value="P:glutathione metabolic process"/>
    <property type="evidence" value="ECO:0007669"/>
    <property type="project" value="TreeGrafter"/>
</dbReference>
<dbReference type="eggNOG" id="ENOG502QQN3">
    <property type="taxonomic scope" value="Eukaryota"/>
</dbReference>
<accession>S7Q328</accession>
<dbReference type="AlphaFoldDB" id="S7Q328"/>
<reference evidence="2 3" key="1">
    <citation type="journal article" date="2012" name="Science">
        <title>The Paleozoic origin of enzymatic lignin decomposition reconstructed from 31 fungal genomes.</title>
        <authorList>
            <person name="Floudas D."/>
            <person name="Binder M."/>
            <person name="Riley R."/>
            <person name="Barry K."/>
            <person name="Blanchette R.A."/>
            <person name="Henrissat B."/>
            <person name="Martinez A.T."/>
            <person name="Otillar R."/>
            <person name="Spatafora J.W."/>
            <person name="Yadav J.S."/>
            <person name="Aerts A."/>
            <person name="Benoit I."/>
            <person name="Boyd A."/>
            <person name="Carlson A."/>
            <person name="Copeland A."/>
            <person name="Coutinho P.M."/>
            <person name="de Vries R.P."/>
            <person name="Ferreira P."/>
            <person name="Findley K."/>
            <person name="Foster B."/>
            <person name="Gaskell J."/>
            <person name="Glotzer D."/>
            <person name="Gorecki P."/>
            <person name="Heitman J."/>
            <person name="Hesse C."/>
            <person name="Hori C."/>
            <person name="Igarashi K."/>
            <person name="Jurgens J.A."/>
            <person name="Kallen N."/>
            <person name="Kersten P."/>
            <person name="Kohler A."/>
            <person name="Kuees U."/>
            <person name="Kumar T.K.A."/>
            <person name="Kuo A."/>
            <person name="LaButti K."/>
            <person name="Larrondo L.F."/>
            <person name="Lindquist E."/>
            <person name="Ling A."/>
            <person name="Lombard V."/>
            <person name="Lucas S."/>
            <person name="Lundell T."/>
            <person name="Martin R."/>
            <person name="McLaughlin D.J."/>
            <person name="Morgenstern I."/>
            <person name="Morin E."/>
            <person name="Murat C."/>
            <person name="Nagy L.G."/>
            <person name="Nolan M."/>
            <person name="Ohm R.A."/>
            <person name="Patyshakuliyeva A."/>
            <person name="Rokas A."/>
            <person name="Ruiz-Duenas F.J."/>
            <person name="Sabat G."/>
            <person name="Salamov A."/>
            <person name="Samejima M."/>
            <person name="Schmutz J."/>
            <person name="Slot J.C."/>
            <person name="St John F."/>
            <person name="Stenlid J."/>
            <person name="Sun H."/>
            <person name="Sun S."/>
            <person name="Syed K."/>
            <person name="Tsang A."/>
            <person name="Wiebenga A."/>
            <person name="Young D."/>
            <person name="Pisabarro A."/>
            <person name="Eastwood D.C."/>
            <person name="Martin F."/>
            <person name="Cullen D."/>
            <person name="Grigoriev I.V."/>
            <person name="Hibbett D.S."/>
        </authorList>
    </citation>
    <scope>NUCLEOTIDE SEQUENCE [LARGE SCALE GENOMIC DNA]</scope>
    <source>
        <strain evidence="2 3">ATCC 11539</strain>
    </source>
</reference>
<dbReference type="GO" id="GO:0006559">
    <property type="term" value="P:L-phenylalanine catabolic process"/>
    <property type="evidence" value="ECO:0007669"/>
    <property type="project" value="TreeGrafter"/>
</dbReference>
<dbReference type="RefSeq" id="XP_007866722.1">
    <property type="nucleotide sequence ID" value="XM_007868531.1"/>
</dbReference>
<evidence type="ECO:0000259" key="1">
    <source>
        <dbReference type="PROSITE" id="PS50404"/>
    </source>
</evidence>
<dbReference type="Pfam" id="PF22041">
    <property type="entry name" value="GST_C_7"/>
    <property type="match status" value="1"/>
</dbReference>
<dbReference type="Gene3D" id="3.40.30.10">
    <property type="entry name" value="Glutaredoxin"/>
    <property type="match status" value="1"/>
</dbReference>
<sequence>MTDEITLYDLASNRPNPRGWSSNTLKARFALQLKGIPFKTVWVEFPDIESVCKSLGAPPTSVWPDGQPMYTLPVIKDPGTNTVLADSWAIAKYLDATYTARPPLIPEGTDGLQAAFSDAATRIAMMPMSQAFLPLIPNLLNPSSIPYYRFRREQMLGLKLEDFCPLEKRPEVLDTAKKGFSVVAGWYAKSGKEYLMGEKPCFADLSLGAFLAGTKQIFGEQSDEWKLIKTWDDGRWARLLKSIESLSVAE</sequence>
<dbReference type="GeneID" id="19308655"/>
<dbReference type="InterPro" id="IPR054416">
    <property type="entry name" value="GST_UstS-like_C"/>
</dbReference>
<dbReference type="Proteomes" id="UP000030669">
    <property type="component" value="Unassembled WGS sequence"/>
</dbReference>
<dbReference type="OMA" id="IHHVPTN"/>
<protein>
    <recommendedName>
        <fullName evidence="1">GST N-terminal domain-containing protein</fullName>
    </recommendedName>
</protein>
<dbReference type="Gene3D" id="1.20.1050.10">
    <property type="match status" value="1"/>
</dbReference>
<proteinExistence type="predicted"/>
<organism evidence="2 3">
    <name type="scientific">Gloeophyllum trabeum (strain ATCC 11539 / FP-39264 / Madison 617)</name>
    <name type="common">Brown rot fungus</name>
    <dbReference type="NCBI Taxonomy" id="670483"/>
    <lineage>
        <taxon>Eukaryota</taxon>
        <taxon>Fungi</taxon>
        <taxon>Dikarya</taxon>
        <taxon>Basidiomycota</taxon>
        <taxon>Agaricomycotina</taxon>
        <taxon>Agaricomycetes</taxon>
        <taxon>Gloeophyllales</taxon>
        <taxon>Gloeophyllaceae</taxon>
        <taxon>Gloeophyllum</taxon>
    </lineage>
</organism>
<feature type="domain" description="GST N-terminal" evidence="1">
    <location>
        <begin position="11"/>
        <end position="102"/>
    </location>
</feature>
<dbReference type="KEGG" id="gtr:GLOTRDRAFT_76907"/>
<name>S7Q328_GLOTA</name>